<comment type="subcellular location">
    <subcellularLocation>
        <location evidence="1">Cell membrane</location>
        <topology evidence="1">Multi-pass membrane protein</topology>
    </subcellularLocation>
</comment>
<dbReference type="Proteomes" id="UP000177486">
    <property type="component" value="Unassembled WGS sequence"/>
</dbReference>
<proteinExistence type="predicted"/>
<evidence type="ECO:0000256" key="7">
    <source>
        <dbReference type="ARBA" id="ARBA00023136"/>
    </source>
</evidence>
<dbReference type="GO" id="GO:0005886">
    <property type="term" value="C:plasma membrane"/>
    <property type="evidence" value="ECO:0007669"/>
    <property type="project" value="UniProtKB-SubCell"/>
</dbReference>
<feature type="transmembrane region" description="Helical" evidence="8">
    <location>
        <begin position="204"/>
        <end position="229"/>
    </location>
</feature>
<dbReference type="InterPro" id="IPR038731">
    <property type="entry name" value="RgtA/B/C-like"/>
</dbReference>
<dbReference type="EMBL" id="MHMQ01000028">
    <property type="protein sequence ID" value="OGZ30029.1"/>
    <property type="molecule type" value="Genomic_DNA"/>
</dbReference>
<accession>A0A1G2EW56</accession>
<keyword evidence="2" id="KW-1003">Cell membrane</keyword>
<feature type="domain" description="Glycosyltransferase RgtA/B/C/D-like" evidence="9">
    <location>
        <begin position="65"/>
        <end position="212"/>
    </location>
</feature>
<protein>
    <recommendedName>
        <fullName evidence="9">Glycosyltransferase RgtA/B/C/D-like domain-containing protein</fullName>
    </recommendedName>
</protein>
<evidence type="ECO:0000256" key="1">
    <source>
        <dbReference type="ARBA" id="ARBA00004651"/>
    </source>
</evidence>
<keyword evidence="6 8" id="KW-1133">Transmembrane helix</keyword>
<dbReference type="GO" id="GO:0016763">
    <property type="term" value="F:pentosyltransferase activity"/>
    <property type="evidence" value="ECO:0007669"/>
    <property type="project" value="TreeGrafter"/>
</dbReference>
<keyword evidence="3" id="KW-0328">Glycosyltransferase</keyword>
<evidence type="ECO:0000259" key="9">
    <source>
        <dbReference type="Pfam" id="PF13231"/>
    </source>
</evidence>
<evidence type="ECO:0000313" key="11">
    <source>
        <dbReference type="Proteomes" id="UP000177486"/>
    </source>
</evidence>
<keyword evidence="4" id="KW-0808">Transferase</keyword>
<dbReference type="AlphaFoldDB" id="A0A1G2EW56"/>
<feature type="transmembrane region" description="Helical" evidence="8">
    <location>
        <begin position="349"/>
        <end position="367"/>
    </location>
</feature>
<name>A0A1G2EW56_9BACT</name>
<organism evidence="10 11">
    <name type="scientific">Candidatus Niyogibacteria bacterium RIFCSPLOWO2_01_FULL_45_48</name>
    <dbReference type="NCBI Taxonomy" id="1801724"/>
    <lineage>
        <taxon>Bacteria</taxon>
        <taxon>Candidatus Niyogiibacteriota</taxon>
    </lineage>
</organism>
<comment type="caution">
    <text evidence="10">The sequence shown here is derived from an EMBL/GenBank/DDBJ whole genome shotgun (WGS) entry which is preliminary data.</text>
</comment>
<dbReference type="InterPro" id="IPR050297">
    <property type="entry name" value="LipidA_mod_glycosyltrf_83"/>
</dbReference>
<reference evidence="10 11" key="1">
    <citation type="journal article" date="2016" name="Nat. Commun.">
        <title>Thousands of microbial genomes shed light on interconnected biogeochemical processes in an aquifer system.</title>
        <authorList>
            <person name="Anantharaman K."/>
            <person name="Brown C.T."/>
            <person name="Hug L.A."/>
            <person name="Sharon I."/>
            <person name="Castelle C.J."/>
            <person name="Probst A.J."/>
            <person name="Thomas B.C."/>
            <person name="Singh A."/>
            <person name="Wilkins M.J."/>
            <person name="Karaoz U."/>
            <person name="Brodie E.L."/>
            <person name="Williams K.H."/>
            <person name="Hubbard S.S."/>
            <person name="Banfield J.F."/>
        </authorList>
    </citation>
    <scope>NUCLEOTIDE SEQUENCE [LARGE SCALE GENOMIC DNA]</scope>
</reference>
<evidence type="ECO:0000256" key="2">
    <source>
        <dbReference type="ARBA" id="ARBA00022475"/>
    </source>
</evidence>
<feature type="transmembrane region" description="Helical" evidence="8">
    <location>
        <begin position="241"/>
        <end position="262"/>
    </location>
</feature>
<dbReference type="PANTHER" id="PTHR33908">
    <property type="entry name" value="MANNOSYLTRANSFERASE YKCB-RELATED"/>
    <property type="match status" value="1"/>
</dbReference>
<evidence type="ECO:0000313" key="10">
    <source>
        <dbReference type="EMBL" id="OGZ30029.1"/>
    </source>
</evidence>
<feature type="transmembrane region" description="Helical" evidence="8">
    <location>
        <begin position="294"/>
        <end position="313"/>
    </location>
</feature>
<evidence type="ECO:0000256" key="5">
    <source>
        <dbReference type="ARBA" id="ARBA00022692"/>
    </source>
</evidence>
<feature type="transmembrane region" description="Helical" evidence="8">
    <location>
        <begin position="325"/>
        <end position="342"/>
    </location>
</feature>
<dbReference type="GO" id="GO:0009103">
    <property type="term" value="P:lipopolysaccharide biosynthetic process"/>
    <property type="evidence" value="ECO:0007669"/>
    <property type="project" value="UniProtKB-ARBA"/>
</dbReference>
<feature type="transmembrane region" description="Helical" evidence="8">
    <location>
        <begin position="112"/>
        <end position="130"/>
    </location>
</feature>
<evidence type="ECO:0000256" key="4">
    <source>
        <dbReference type="ARBA" id="ARBA00022679"/>
    </source>
</evidence>
<evidence type="ECO:0000256" key="8">
    <source>
        <dbReference type="SAM" id="Phobius"/>
    </source>
</evidence>
<keyword evidence="7 8" id="KW-0472">Membrane</keyword>
<feature type="transmembrane region" description="Helical" evidence="8">
    <location>
        <begin position="12"/>
        <end position="32"/>
    </location>
</feature>
<gene>
    <name evidence="10" type="ORF">A2931_02940</name>
</gene>
<feature type="transmembrane region" description="Helical" evidence="8">
    <location>
        <begin position="268"/>
        <end position="287"/>
    </location>
</feature>
<feature type="transmembrane region" description="Helical" evidence="8">
    <location>
        <begin position="136"/>
        <end position="154"/>
    </location>
</feature>
<evidence type="ECO:0000256" key="3">
    <source>
        <dbReference type="ARBA" id="ARBA00022676"/>
    </source>
</evidence>
<evidence type="ECO:0000256" key="6">
    <source>
        <dbReference type="ARBA" id="ARBA00022989"/>
    </source>
</evidence>
<keyword evidence="5 8" id="KW-0812">Transmembrane</keyword>
<sequence length="491" mass="55207">MAPDYSKIKNIFLNPLFIMAIGTLLLSIVSFFDIPIGNDEGGWGYIGRAWADGQLLPYSGIADNKTPGIFYLNYLSYSLFGTNIWFLRLLALISTVLTAFLIYLIGKRIANSRVAVFSMAIFIFLMPLPAVDGSYAQTETFMNLFVAAAFYFLISSEAGSKRMLAVFLSGLCLGIAVAFRQSAVISIIPLLFTLSFLKHYDWKRFFTGAGVFFFGAITATALSILPYIFSGGQFTDYLNGAWLFFLRGDVGVVTGGLIHRLSGFATRFFGPEIFLPASSVLMLCVYFRKMRNSGIYFVVPLLVWALFDFFSYNLEGTYFPHHLKLLALSWSISFGFVADFFLRKFFEERVFYGPFVVAALFVFYVFFQNSYYATARAFMKGASGHDFRDIGAVIKNMTKRGDTIYAYGLHTGPIYYYSSRNSPSRYFETQQLAMPGALAELQANLLEKQPKIILTSLGETPPPWLQTFVAEHYTAEAPQYGYAIYKNALTE</sequence>
<feature type="transmembrane region" description="Helical" evidence="8">
    <location>
        <begin position="166"/>
        <end position="192"/>
    </location>
</feature>
<dbReference type="PANTHER" id="PTHR33908:SF11">
    <property type="entry name" value="MEMBRANE PROTEIN"/>
    <property type="match status" value="1"/>
</dbReference>
<dbReference type="Pfam" id="PF13231">
    <property type="entry name" value="PMT_2"/>
    <property type="match status" value="1"/>
</dbReference>
<feature type="transmembrane region" description="Helical" evidence="8">
    <location>
        <begin position="85"/>
        <end position="105"/>
    </location>
</feature>